<dbReference type="Pfam" id="PF00293">
    <property type="entry name" value="NUDIX"/>
    <property type="match status" value="1"/>
</dbReference>
<dbReference type="InterPro" id="IPR000086">
    <property type="entry name" value="NUDIX_hydrolase_dom"/>
</dbReference>
<dbReference type="RefSeq" id="WP_209143984.1">
    <property type="nucleotide sequence ID" value="NZ_JAGHKP010000001.1"/>
</dbReference>
<gene>
    <name evidence="3" type="ORF">J7I43_05305</name>
</gene>
<dbReference type="CDD" id="cd04662">
    <property type="entry name" value="NUDIX_Hydrolase"/>
    <property type="match status" value="1"/>
</dbReference>
<dbReference type="SUPFAM" id="SSF55811">
    <property type="entry name" value="Nudix"/>
    <property type="match status" value="1"/>
</dbReference>
<name>A0ABS3YB91_9BACT</name>
<keyword evidence="1" id="KW-0378">Hydrolase</keyword>
<dbReference type="InterPro" id="IPR051325">
    <property type="entry name" value="Nudix_hydrolase_domain"/>
</dbReference>
<evidence type="ECO:0000256" key="1">
    <source>
        <dbReference type="ARBA" id="ARBA00022801"/>
    </source>
</evidence>
<protein>
    <submittedName>
        <fullName evidence="3">NUDIX domain-containing protein</fullName>
    </submittedName>
</protein>
<proteinExistence type="predicted"/>
<dbReference type="InterPro" id="IPR015797">
    <property type="entry name" value="NUDIX_hydrolase-like_dom_sf"/>
</dbReference>
<comment type="caution">
    <text evidence="3">The sequence shown here is derived from an EMBL/GenBank/DDBJ whole genome shotgun (WGS) entry which is preliminary data.</text>
</comment>
<keyword evidence="4" id="KW-1185">Reference proteome</keyword>
<evidence type="ECO:0000313" key="4">
    <source>
        <dbReference type="Proteomes" id="UP000679126"/>
    </source>
</evidence>
<dbReference type="InterPro" id="IPR020084">
    <property type="entry name" value="NUDIX_hydrolase_CS"/>
</dbReference>
<sequence length="151" mass="16895">MKKSAGILLYRMVENSPQVLLVHPGGPFWKKKDLGAWSIPKGEFTDEEDPLEAALRELREETGIPVKKGACLPLAPVRQKSGKLVMAWAMQGDLDVNKISSNTFELEWPSRSGKKQMVPEIDEARWFSIPEAREKINPAQAALLDELEGKL</sequence>
<dbReference type="PROSITE" id="PS51462">
    <property type="entry name" value="NUDIX"/>
    <property type="match status" value="1"/>
</dbReference>
<dbReference type="Gene3D" id="3.90.79.10">
    <property type="entry name" value="Nucleoside Triphosphate Pyrophosphohydrolase"/>
    <property type="match status" value="1"/>
</dbReference>
<dbReference type="PROSITE" id="PS00893">
    <property type="entry name" value="NUDIX_BOX"/>
    <property type="match status" value="1"/>
</dbReference>
<feature type="domain" description="Nudix hydrolase" evidence="2">
    <location>
        <begin position="1"/>
        <end position="151"/>
    </location>
</feature>
<dbReference type="PANTHER" id="PTHR21340">
    <property type="entry name" value="DIADENOSINE 5,5-P1,P4-TETRAPHOSPHATE PYROPHOSPHOHYDROLASE MUTT"/>
    <property type="match status" value="1"/>
</dbReference>
<dbReference type="EMBL" id="JAGHKP010000001">
    <property type="protein sequence ID" value="MBO9151613.1"/>
    <property type="molecule type" value="Genomic_DNA"/>
</dbReference>
<evidence type="ECO:0000313" key="3">
    <source>
        <dbReference type="EMBL" id="MBO9151613.1"/>
    </source>
</evidence>
<dbReference type="PANTHER" id="PTHR21340:SF7">
    <property type="entry name" value="NUDIX HYDROLASE DOMAIN-CONTAINING PROTEIN"/>
    <property type="match status" value="1"/>
</dbReference>
<evidence type="ECO:0000259" key="2">
    <source>
        <dbReference type="PROSITE" id="PS51462"/>
    </source>
</evidence>
<organism evidence="3 4">
    <name type="scientific">Chitinophaga chungangae</name>
    <dbReference type="NCBI Taxonomy" id="2821488"/>
    <lineage>
        <taxon>Bacteria</taxon>
        <taxon>Pseudomonadati</taxon>
        <taxon>Bacteroidota</taxon>
        <taxon>Chitinophagia</taxon>
        <taxon>Chitinophagales</taxon>
        <taxon>Chitinophagaceae</taxon>
        <taxon>Chitinophaga</taxon>
    </lineage>
</organism>
<reference evidence="4" key="1">
    <citation type="submission" date="2021-03" db="EMBL/GenBank/DDBJ databases">
        <title>Assistant Professor.</title>
        <authorList>
            <person name="Huq M.A."/>
        </authorList>
    </citation>
    <scope>NUCLEOTIDE SEQUENCE [LARGE SCALE GENOMIC DNA]</scope>
    <source>
        <strain evidence="4">MAH-28</strain>
    </source>
</reference>
<accession>A0ABS3YB91</accession>
<dbReference type="Proteomes" id="UP000679126">
    <property type="component" value="Unassembled WGS sequence"/>
</dbReference>